<reference evidence="6 7" key="1">
    <citation type="submission" date="2019-01" db="EMBL/GenBank/DDBJ databases">
        <title>Draft genome sequence of Psathyrella aberdarensis IHI B618.</title>
        <authorList>
            <person name="Buettner E."/>
            <person name="Kellner H."/>
        </authorList>
    </citation>
    <scope>NUCLEOTIDE SEQUENCE [LARGE SCALE GENOMIC DNA]</scope>
    <source>
        <strain evidence="6 7">IHI B618</strain>
    </source>
</reference>
<dbReference type="Proteomes" id="UP000290288">
    <property type="component" value="Unassembled WGS sequence"/>
</dbReference>
<dbReference type="InterPro" id="IPR039373">
    <property type="entry name" value="Peptidase_M28B"/>
</dbReference>
<comment type="caution">
    <text evidence="6">The sequence shown here is derived from an EMBL/GenBank/DDBJ whole genome shotgun (WGS) entry which is preliminary data.</text>
</comment>
<dbReference type="AlphaFoldDB" id="A0A4Q2DNU8"/>
<dbReference type="InterPro" id="IPR007365">
    <property type="entry name" value="TFR-like_dimer_dom"/>
</dbReference>
<dbReference type="SUPFAM" id="SSF52025">
    <property type="entry name" value="PA domain"/>
    <property type="match status" value="1"/>
</dbReference>
<evidence type="ECO:0000256" key="2">
    <source>
        <dbReference type="SAM" id="MobiDB-lite"/>
    </source>
</evidence>
<evidence type="ECO:0000259" key="4">
    <source>
        <dbReference type="Pfam" id="PF04253"/>
    </source>
</evidence>
<organism evidence="6 7">
    <name type="scientific">Candolleomyces aberdarensis</name>
    <dbReference type="NCBI Taxonomy" id="2316362"/>
    <lineage>
        <taxon>Eukaryota</taxon>
        <taxon>Fungi</taxon>
        <taxon>Dikarya</taxon>
        <taxon>Basidiomycota</taxon>
        <taxon>Agaricomycotina</taxon>
        <taxon>Agaricomycetes</taxon>
        <taxon>Agaricomycetidae</taxon>
        <taxon>Agaricales</taxon>
        <taxon>Agaricineae</taxon>
        <taxon>Psathyrellaceae</taxon>
        <taxon>Candolleomyces</taxon>
    </lineage>
</organism>
<evidence type="ECO:0000256" key="1">
    <source>
        <dbReference type="ARBA" id="ARBA00005634"/>
    </source>
</evidence>
<dbReference type="Gene3D" id="3.40.630.10">
    <property type="entry name" value="Zn peptidases"/>
    <property type="match status" value="1"/>
</dbReference>
<dbReference type="FunFam" id="3.40.630.10:FF:000101">
    <property type="entry name" value="N-acetylated alpha-linked acidic dipeptidase like 1"/>
    <property type="match status" value="1"/>
</dbReference>
<dbReference type="InterPro" id="IPR046450">
    <property type="entry name" value="PA_dom_sf"/>
</dbReference>
<dbReference type="Pfam" id="PF02225">
    <property type="entry name" value="PA"/>
    <property type="match status" value="1"/>
</dbReference>
<dbReference type="EMBL" id="SDEE01000089">
    <property type="protein sequence ID" value="RXW21960.1"/>
    <property type="molecule type" value="Genomic_DNA"/>
</dbReference>
<evidence type="ECO:0000313" key="7">
    <source>
        <dbReference type="Proteomes" id="UP000290288"/>
    </source>
</evidence>
<evidence type="ECO:0000259" key="5">
    <source>
        <dbReference type="Pfam" id="PF04389"/>
    </source>
</evidence>
<proteinExistence type="inferred from homology"/>
<dbReference type="CDD" id="cd08022">
    <property type="entry name" value="M28_PSMA_like"/>
    <property type="match status" value="1"/>
</dbReference>
<dbReference type="InterPro" id="IPR036757">
    <property type="entry name" value="TFR-like_dimer_dom_sf"/>
</dbReference>
<feature type="domain" description="Peptidase M28" evidence="5">
    <location>
        <begin position="384"/>
        <end position="527"/>
    </location>
</feature>
<dbReference type="CDD" id="cd02121">
    <property type="entry name" value="PA_GCPII_like"/>
    <property type="match status" value="1"/>
</dbReference>
<dbReference type="GO" id="GO:0004180">
    <property type="term" value="F:carboxypeptidase activity"/>
    <property type="evidence" value="ECO:0007669"/>
    <property type="project" value="TreeGrafter"/>
</dbReference>
<dbReference type="Gene3D" id="3.50.30.30">
    <property type="match status" value="1"/>
</dbReference>
<dbReference type="InterPro" id="IPR003137">
    <property type="entry name" value="PA_domain"/>
</dbReference>
<dbReference type="PANTHER" id="PTHR10404:SF46">
    <property type="entry name" value="VACUOLAR PROTEIN SORTING-ASSOCIATED PROTEIN 70"/>
    <property type="match status" value="1"/>
</dbReference>
<feature type="region of interest" description="Disordered" evidence="2">
    <location>
        <begin position="1"/>
        <end position="21"/>
    </location>
</feature>
<feature type="domain" description="Transferrin receptor-like dimerisation" evidence="4">
    <location>
        <begin position="791"/>
        <end position="874"/>
    </location>
</feature>
<dbReference type="PANTHER" id="PTHR10404">
    <property type="entry name" value="N-ACETYLATED-ALPHA-LINKED ACIDIC DIPEPTIDASE"/>
    <property type="match status" value="1"/>
</dbReference>
<accession>A0A4Q2DNU8</accession>
<evidence type="ECO:0000259" key="3">
    <source>
        <dbReference type="Pfam" id="PF02225"/>
    </source>
</evidence>
<sequence length="876" mass="97013">MPDSKAKAWGEIPAPATHVPPNGRGRHWKRYLAAGAAVFVLLSAFSTSSQPRRRPPRLPPVEAEKLFLTIPNGQHALAASREYATHPHLAGSSEDLDDAKAVLKLFQEEFGIHPPQEDPIFKAGSRQSRHATLSLTGPLAPKHPTAWIDTYFPVINTPLNHSLQLLNDEGHPIFEADLEEDGDPLDPDAAKYKDAVPAWHGLSFDGTATGEFVYANYGTQADYAELLAKGTDLKGKVIIARYGRIFRGLKIKGAQELGAAGVVIYSDPRDDGYVTTSNGYAPYPHGPARNPSSVQRGSVQYLSLYPGDPTTPGYPAYEDAVREEGINIPKIPSLPISWRTAENLLPELRDGSEPDSYPVLNGKVSTKKLKLVNHVDTKVTPIWNTMAAIPGHIRDEVVVIGCHRDAWVLGAADPTSGTVSLLEIVRGFGTLLRQGWRPLRTIVFASWDAEEYGLIGSVEWGEDFHQWISKHAVTYLNVDVSVSGSRWNVQASPSLVDIIKKTALDVPHPTKPGLTLWDSRKDDGPFRGAPTEGSNMTYPTAQLNDKVTYFGNGSLISEAPAADIPALGSGSDYTVFLQRIGIASTDQGFGYTDSDAVYHYHSVYDTQRWQEVYADPEFKRHVAVAKHLGLLALRFTDAVILPINTTRYSYELDLYLDRVEDLALSSLPSSSQPDFTDLRTSIKTLQEASIKLDAEKVEAEKKLRELFDKLPHSPHHHCRGRGALRALRRLYFRVKNAVRSLLGLPPLERPVPRHIPRTPEALAFAMADDELASRGHHDEQRPPFPIHKFIKAVKRVQRANKKLKSFEQGFISEEGIKDREWYRHLGVAPGKWLGYGATTFPALTEAVTIEKDVTLVKYEAERLTHLIDRLAVALNP</sequence>
<evidence type="ECO:0000313" key="6">
    <source>
        <dbReference type="EMBL" id="RXW21960.1"/>
    </source>
</evidence>
<feature type="domain" description="PA" evidence="3">
    <location>
        <begin position="209"/>
        <end position="280"/>
    </location>
</feature>
<gene>
    <name evidence="6" type="ORF">EST38_g3912</name>
</gene>
<dbReference type="OrthoDB" id="5841748at2759"/>
<name>A0A4Q2DNU8_9AGAR</name>
<keyword evidence="7" id="KW-1185">Reference proteome</keyword>
<dbReference type="Gene3D" id="1.20.930.40">
    <property type="entry name" value="Transferrin receptor-like, dimerisation domain"/>
    <property type="match status" value="1"/>
</dbReference>
<dbReference type="SUPFAM" id="SSF47672">
    <property type="entry name" value="Transferrin receptor-like dimerisation domain"/>
    <property type="match status" value="1"/>
</dbReference>
<dbReference type="Pfam" id="PF04253">
    <property type="entry name" value="TFR_dimer"/>
    <property type="match status" value="1"/>
</dbReference>
<evidence type="ECO:0008006" key="8">
    <source>
        <dbReference type="Google" id="ProtNLM"/>
    </source>
</evidence>
<protein>
    <recommendedName>
        <fullName evidence="8">Zn-dependent exopeptidase</fullName>
    </recommendedName>
</protein>
<comment type="similarity">
    <text evidence="1">Belongs to the peptidase M28 family. M28B subfamily.</text>
</comment>
<dbReference type="Pfam" id="PF04389">
    <property type="entry name" value="Peptidase_M28"/>
    <property type="match status" value="1"/>
</dbReference>
<dbReference type="SUPFAM" id="SSF53187">
    <property type="entry name" value="Zn-dependent exopeptidases"/>
    <property type="match status" value="1"/>
</dbReference>
<dbReference type="STRING" id="2316362.A0A4Q2DNU8"/>
<dbReference type="InterPro" id="IPR007484">
    <property type="entry name" value="Peptidase_M28"/>
</dbReference>